<evidence type="ECO:0000256" key="6">
    <source>
        <dbReference type="ARBA" id="ARBA00023163"/>
    </source>
</evidence>
<dbReference type="SMART" id="SM00906">
    <property type="entry name" value="Fungal_trans"/>
    <property type="match status" value="1"/>
</dbReference>
<dbReference type="SMART" id="SM00066">
    <property type="entry name" value="GAL4"/>
    <property type="match status" value="1"/>
</dbReference>
<keyword evidence="6" id="KW-0804">Transcription</keyword>
<evidence type="ECO:0000256" key="7">
    <source>
        <dbReference type="ARBA" id="ARBA00023242"/>
    </source>
</evidence>
<comment type="subcellular location">
    <subcellularLocation>
        <location evidence="1">Nucleus</location>
    </subcellularLocation>
</comment>
<dbReference type="PROSITE" id="PS00463">
    <property type="entry name" value="ZN2_CY6_FUNGAL_1"/>
    <property type="match status" value="1"/>
</dbReference>
<feature type="compositionally biased region" description="Basic and acidic residues" evidence="8">
    <location>
        <begin position="156"/>
        <end position="166"/>
    </location>
</feature>
<dbReference type="Pfam" id="PF00172">
    <property type="entry name" value="Zn_clus"/>
    <property type="match status" value="1"/>
</dbReference>
<evidence type="ECO:0000256" key="8">
    <source>
        <dbReference type="SAM" id="MobiDB-lite"/>
    </source>
</evidence>
<dbReference type="Gene3D" id="4.10.240.10">
    <property type="entry name" value="Zn(2)-C6 fungal-type DNA-binding domain"/>
    <property type="match status" value="1"/>
</dbReference>
<feature type="region of interest" description="Disordered" evidence="8">
    <location>
        <begin position="132"/>
        <end position="215"/>
    </location>
</feature>
<dbReference type="OrthoDB" id="422427at2759"/>
<dbReference type="InterPro" id="IPR036864">
    <property type="entry name" value="Zn2-C6_fun-type_DNA-bd_sf"/>
</dbReference>
<evidence type="ECO:0000256" key="5">
    <source>
        <dbReference type="ARBA" id="ARBA00023125"/>
    </source>
</evidence>
<dbReference type="EMBL" id="JAEUBF010001103">
    <property type="protein sequence ID" value="KAH3672907.1"/>
    <property type="molecule type" value="Genomic_DNA"/>
</dbReference>
<evidence type="ECO:0000256" key="3">
    <source>
        <dbReference type="ARBA" id="ARBA00022833"/>
    </source>
</evidence>
<feature type="compositionally biased region" description="Low complexity" evidence="8">
    <location>
        <begin position="170"/>
        <end position="183"/>
    </location>
</feature>
<dbReference type="GO" id="GO:0045944">
    <property type="term" value="P:positive regulation of transcription by RNA polymerase II"/>
    <property type="evidence" value="ECO:0007669"/>
    <property type="project" value="TreeGrafter"/>
</dbReference>
<feature type="compositionally biased region" description="Basic residues" evidence="8">
    <location>
        <begin position="196"/>
        <end position="205"/>
    </location>
</feature>
<keyword evidence="11" id="KW-1185">Reference proteome</keyword>
<dbReference type="GO" id="GO:0043565">
    <property type="term" value="F:sequence-specific DNA binding"/>
    <property type="evidence" value="ECO:0007669"/>
    <property type="project" value="TreeGrafter"/>
</dbReference>
<dbReference type="Proteomes" id="UP000769528">
    <property type="component" value="Unassembled WGS sequence"/>
</dbReference>
<feature type="compositionally biased region" description="Basic and acidic residues" evidence="8">
    <location>
        <begin position="186"/>
        <end position="195"/>
    </location>
</feature>
<evidence type="ECO:0000313" key="11">
    <source>
        <dbReference type="Proteomes" id="UP000769528"/>
    </source>
</evidence>
<feature type="compositionally biased region" description="Low complexity" evidence="8">
    <location>
        <begin position="806"/>
        <end position="840"/>
    </location>
</feature>
<feature type="domain" description="Zn(2)-C6 fungal-type" evidence="9">
    <location>
        <begin position="29"/>
        <end position="58"/>
    </location>
</feature>
<evidence type="ECO:0000256" key="1">
    <source>
        <dbReference type="ARBA" id="ARBA00004123"/>
    </source>
</evidence>
<sequence length="916" mass="104906">MEETLSPSISESFSSNGQQIQKRKRVTRACDECRKRKVKCDGQQPCIHCTVYSYNCTFDQPSNRKKNVAELHLLETKLKNAEHILHLILPNLDVLDANFNYELFEEVYNKHKTSFDGLEKISLEYNNKIPSSTSSSLFPTSASTTTTNSNPSDVDTPTHSDLHVTKSEPNNSNTNSIVNTNTNGKVSKENSDVKISKKRQYKKPKLNIPHPNIDGSIESKDGREIKIILPPKNIALELVTKMWASPCVLFRFYHRPSFIEDLDELYETDPENYTNKQNRFLPLAYSVMAVGALFSKKSTIDDKLLEDEGYKYFVAARKLIDITDARDIYAIQTIVTLILFLQCSARLSTCYSYIGVALRSALREGLHRKADRQFNPIEAEVRKRIFWTIYKMDIYVNTMLGLPRSIAPEDIDQEFPIESDDDNITQTGYIDQQPGKLSSIGIANKHTDLILIMDRIVKKLYPIQNNHRFIINHERVSEMELELRSWLSHLPKELIPGYDPPFQYYKANRMLHLSFLHVQIVLYRPFIHYISPKYTNDNPNIDQLSIQRAKNCISVARTCVKLAQDMINKNMLSGSYWFSTYTIFFSVACLVYYIHEVPFDEYHPDYVDIKRDAETGKKILTLLKDSSISSSRIYNILNSLFEQLNRRTATAYAQRQYQQKQPQSQPQQQQQQQQQQQHQQQRRQSYQYQPPQQQSQQEFDPRSKTSQYQLPDYLPMGPQAQPILSKSKVKLQSVPIAQNLVATNPNPYPFTTGNNNGQGLSSINNSNSDLNFNIKLEENVNDFDHLANFDSFINQPTILNTASNQATTTTSNNDALTDASSINNINSNDNNNKNSATSTAQDDRNQYVPGIIDQLDMQIFGRFLPPYMLKRPDGQTGPGAKGGDLPLGLQSTINDDVDLLQNFDPDNDDFQWVNND</sequence>
<dbReference type="PANTHER" id="PTHR47540:SF1">
    <property type="entry name" value="ACTIVATOR OF STRESS GENES 1-RELATED"/>
    <property type="match status" value="1"/>
</dbReference>
<dbReference type="AlphaFoldDB" id="A0A9P8PJD5"/>
<keyword evidence="5" id="KW-0238">DNA-binding</keyword>
<feature type="compositionally biased region" description="Low complexity" evidence="8">
    <location>
        <begin position="132"/>
        <end position="152"/>
    </location>
</feature>
<accession>A0A9P8PJD5</accession>
<dbReference type="InterPro" id="IPR001138">
    <property type="entry name" value="Zn2Cys6_DnaBD"/>
</dbReference>
<proteinExistence type="predicted"/>
<dbReference type="Pfam" id="PF04082">
    <property type="entry name" value="Fungal_trans"/>
    <property type="match status" value="1"/>
</dbReference>
<dbReference type="GO" id="GO:0005634">
    <property type="term" value="C:nucleus"/>
    <property type="evidence" value="ECO:0007669"/>
    <property type="project" value="UniProtKB-SubCell"/>
</dbReference>
<dbReference type="PANTHER" id="PTHR47540">
    <property type="entry name" value="THIAMINE REPRESSIBLE GENES REGULATORY PROTEIN THI5"/>
    <property type="match status" value="1"/>
</dbReference>
<evidence type="ECO:0000313" key="10">
    <source>
        <dbReference type="EMBL" id="KAH3672907.1"/>
    </source>
</evidence>
<dbReference type="InterPro" id="IPR007219">
    <property type="entry name" value="XnlR_reg_dom"/>
</dbReference>
<comment type="caution">
    <text evidence="10">The sequence shown here is derived from an EMBL/GenBank/DDBJ whole genome shotgun (WGS) entry which is preliminary data.</text>
</comment>
<protein>
    <recommendedName>
        <fullName evidence="9">Zn(2)-C6 fungal-type domain-containing protein</fullName>
    </recommendedName>
</protein>
<dbReference type="CDD" id="cd00067">
    <property type="entry name" value="GAL4"/>
    <property type="match status" value="1"/>
</dbReference>
<dbReference type="PROSITE" id="PS50048">
    <property type="entry name" value="ZN2_CY6_FUNGAL_2"/>
    <property type="match status" value="1"/>
</dbReference>
<keyword evidence="2" id="KW-0479">Metal-binding</keyword>
<feature type="region of interest" description="Disordered" evidence="8">
    <location>
        <begin position="1"/>
        <end position="20"/>
    </location>
</feature>
<dbReference type="GO" id="GO:0008270">
    <property type="term" value="F:zinc ion binding"/>
    <property type="evidence" value="ECO:0007669"/>
    <property type="project" value="InterPro"/>
</dbReference>
<keyword evidence="3" id="KW-0862">Zinc</keyword>
<dbReference type="SUPFAM" id="SSF57701">
    <property type="entry name" value="Zn2/Cys6 DNA-binding domain"/>
    <property type="match status" value="1"/>
</dbReference>
<evidence type="ECO:0000256" key="4">
    <source>
        <dbReference type="ARBA" id="ARBA00023015"/>
    </source>
</evidence>
<feature type="region of interest" description="Disordered" evidence="8">
    <location>
        <begin position="806"/>
        <end position="843"/>
    </location>
</feature>
<organism evidence="10 11">
    <name type="scientific">Wickerhamomyces mucosus</name>
    <dbReference type="NCBI Taxonomy" id="1378264"/>
    <lineage>
        <taxon>Eukaryota</taxon>
        <taxon>Fungi</taxon>
        <taxon>Dikarya</taxon>
        <taxon>Ascomycota</taxon>
        <taxon>Saccharomycotina</taxon>
        <taxon>Saccharomycetes</taxon>
        <taxon>Phaffomycetales</taxon>
        <taxon>Wickerhamomycetaceae</taxon>
        <taxon>Wickerhamomyces</taxon>
    </lineage>
</organism>
<dbReference type="CDD" id="cd12148">
    <property type="entry name" value="fungal_TF_MHR"/>
    <property type="match status" value="1"/>
</dbReference>
<dbReference type="GO" id="GO:0000981">
    <property type="term" value="F:DNA-binding transcription factor activity, RNA polymerase II-specific"/>
    <property type="evidence" value="ECO:0007669"/>
    <property type="project" value="InterPro"/>
</dbReference>
<evidence type="ECO:0000256" key="2">
    <source>
        <dbReference type="ARBA" id="ARBA00022723"/>
    </source>
</evidence>
<feature type="compositionally biased region" description="Low complexity" evidence="8">
    <location>
        <begin position="654"/>
        <end position="697"/>
    </location>
</feature>
<gene>
    <name evidence="10" type="ORF">WICMUC_003994</name>
</gene>
<name>A0A9P8PJD5_9ASCO</name>
<dbReference type="GO" id="GO:0006351">
    <property type="term" value="P:DNA-templated transcription"/>
    <property type="evidence" value="ECO:0007669"/>
    <property type="project" value="InterPro"/>
</dbReference>
<feature type="region of interest" description="Disordered" evidence="8">
    <location>
        <begin position="653"/>
        <end position="720"/>
    </location>
</feature>
<reference evidence="10" key="2">
    <citation type="submission" date="2021-01" db="EMBL/GenBank/DDBJ databases">
        <authorList>
            <person name="Schikora-Tamarit M.A."/>
        </authorList>
    </citation>
    <scope>NUCLEOTIDE SEQUENCE</scope>
    <source>
        <strain evidence="10">CBS6341</strain>
    </source>
</reference>
<keyword evidence="4" id="KW-0805">Transcription regulation</keyword>
<keyword evidence="7" id="KW-0539">Nucleus</keyword>
<reference evidence="10" key="1">
    <citation type="journal article" date="2021" name="Open Biol.">
        <title>Shared evolutionary footprints suggest mitochondrial oxidative damage underlies multiple complex I losses in fungi.</title>
        <authorList>
            <person name="Schikora-Tamarit M.A."/>
            <person name="Marcet-Houben M."/>
            <person name="Nosek J."/>
            <person name="Gabaldon T."/>
        </authorList>
    </citation>
    <scope>NUCLEOTIDE SEQUENCE</scope>
    <source>
        <strain evidence="10">CBS6341</strain>
    </source>
</reference>
<evidence type="ECO:0000259" key="9">
    <source>
        <dbReference type="PROSITE" id="PS50048"/>
    </source>
</evidence>
<dbReference type="InterPro" id="IPR051711">
    <property type="entry name" value="Stress_Response_Reg"/>
</dbReference>